<sequence>MTYQQELKSWLAPSPVPTSSPPSIGSHAPSIPTVPTSGPLVITFLRHCGCPFAEKAFLNLRSHASSHPDITFIAVSHGDQVSTDKWLAAVGGAGRVQVIVDPERRVYGAWGLGISSFWHVLNPQGLWNVYKLGKEEGIWNRPTESGSRWQTGGTFAVDGTGIVRWGQAAPGADWIPDFEEAVKSIEG</sequence>
<evidence type="ECO:0000313" key="2">
    <source>
        <dbReference type="EMBL" id="CAF9924999.1"/>
    </source>
</evidence>
<dbReference type="Proteomes" id="UP000664521">
    <property type="component" value="Unassembled WGS sequence"/>
</dbReference>
<dbReference type="InterPro" id="IPR032801">
    <property type="entry name" value="PXL2A/B/C"/>
</dbReference>
<organism evidence="2 3">
    <name type="scientific">Heterodermia speciosa</name>
    <dbReference type="NCBI Taxonomy" id="116794"/>
    <lineage>
        <taxon>Eukaryota</taxon>
        <taxon>Fungi</taxon>
        <taxon>Dikarya</taxon>
        <taxon>Ascomycota</taxon>
        <taxon>Pezizomycotina</taxon>
        <taxon>Lecanoromycetes</taxon>
        <taxon>OSLEUM clade</taxon>
        <taxon>Lecanoromycetidae</taxon>
        <taxon>Caliciales</taxon>
        <taxon>Physciaceae</taxon>
        <taxon>Heterodermia</taxon>
    </lineage>
</organism>
<dbReference type="Pfam" id="PF13911">
    <property type="entry name" value="AhpC-TSA_2"/>
    <property type="match status" value="1"/>
</dbReference>
<evidence type="ECO:0000313" key="3">
    <source>
        <dbReference type="Proteomes" id="UP000664521"/>
    </source>
</evidence>
<gene>
    <name evidence="2" type="ORF">HETSPECPRED_005716</name>
</gene>
<dbReference type="EMBL" id="CAJPDS010000037">
    <property type="protein sequence ID" value="CAF9924999.1"/>
    <property type="molecule type" value="Genomic_DNA"/>
</dbReference>
<dbReference type="OrthoDB" id="40334at2759"/>
<accession>A0A8H3ISX2</accession>
<dbReference type="PANTHER" id="PTHR42336:SF1">
    <property type="entry name" value="ALKYL HYDROPEROXIDE REDUCTASE SUBUNIT C_ THIOL SPECIFIC ANTIOXIDANT DOMAIN-CONTAINING PROTEIN"/>
    <property type="match status" value="1"/>
</dbReference>
<dbReference type="Gene3D" id="3.40.30.10">
    <property type="entry name" value="Glutaredoxin"/>
    <property type="match status" value="1"/>
</dbReference>
<feature type="region of interest" description="Disordered" evidence="1">
    <location>
        <begin position="8"/>
        <end position="30"/>
    </location>
</feature>
<evidence type="ECO:0000256" key="1">
    <source>
        <dbReference type="SAM" id="MobiDB-lite"/>
    </source>
</evidence>
<comment type="caution">
    <text evidence="2">The sequence shown here is derived from an EMBL/GenBank/DDBJ whole genome shotgun (WGS) entry which is preliminary data.</text>
</comment>
<proteinExistence type="predicted"/>
<dbReference type="PANTHER" id="PTHR42336">
    <property type="entry name" value="THIOREDOXIN DOMAIN-CONTAINING PROTEIN-RELATED"/>
    <property type="match status" value="1"/>
</dbReference>
<protein>
    <recommendedName>
        <fullName evidence="4">Alkyl hydroperoxide reductase subunit C/ Thiol specific antioxidant domain-containing protein</fullName>
    </recommendedName>
</protein>
<dbReference type="AlphaFoldDB" id="A0A8H3ISX2"/>
<evidence type="ECO:0008006" key="4">
    <source>
        <dbReference type="Google" id="ProtNLM"/>
    </source>
</evidence>
<dbReference type="SUPFAM" id="SSF52833">
    <property type="entry name" value="Thioredoxin-like"/>
    <property type="match status" value="1"/>
</dbReference>
<keyword evidence="3" id="KW-1185">Reference proteome</keyword>
<name>A0A8H3ISX2_9LECA</name>
<reference evidence="2" key="1">
    <citation type="submission" date="2021-03" db="EMBL/GenBank/DDBJ databases">
        <authorList>
            <person name="Tagirdzhanova G."/>
        </authorList>
    </citation>
    <scope>NUCLEOTIDE SEQUENCE</scope>
</reference>
<dbReference type="InterPro" id="IPR036249">
    <property type="entry name" value="Thioredoxin-like_sf"/>
</dbReference>